<protein>
    <submittedName>
        <fullName evidence="2">Putative NBD/HSP70 family sugar kinase</fullName>
    </submittedName>
</protein>
<gene>
    <name evidence="2" type="ORF">EV213_101455</name>
</gene>
<dbReference type="RefSeq" id="WP_166639125.1">
    <property type="nucleotide sequence ID" value="NZ_SNYJ01000001.1"/>
</dbReference>
<reference evidence="2 3" key="1">
    <citation type="submission" date="2019-03" db="EMBL/GenBank/DDBJ databases">
        <title>Genomic Encyclopedia of Type Strains, Phase IV (KMG-IV): sequencing the most valuable type-strain genomes for metagenomic binning, comparative biology and taxonomic classification.</title>
        <authorList>
            <person name="Goeker M."/>
        </authorList>
    </citation>
    <scope>NUCLEOTIDE SEQUENCE [LARGE SCALE GENOMIC DNA]</scope>
    <source>
        <strain evidence="2 3">DSM 28697</strain>
    </source>
</reference>
<evidence type="ECO:0000313" key="3">
    <source>
        <dbReference type="Proteomes" id="UP000295632"/>
    </source>
</evidence>
<dbReference type="AlphaFoldDB" id="A0A4R6UD10"/>
<dbReference type="EMBL" id="SNYJ01000001">
    <property type="protein sequence ID" value="TDQ43023.1"/>
    <property type="molecule type" value="Genomic_DNA"/>
</dbReference>
<dbReference type="Pfam" id="PF00480">
    <property type="entry name" value="ROK"/>
    <property type="match status" value="1"/>
</dbReference>
<keyword evidence="3" id="KW-1185">Reference proteome</keyword>
<keyword evidence="2" id="KW-0808">Transferase</keyword>
<comment type="caution">
    <text evidence="2">The sequence shown here is derived from an EMBL/GenBank/DDBJ whole genome shotgun (WGS) entry which is preliminary data.</text>
</comment>
<dbReference type="CDD" id="cd24068">
    <property type="entry name" value="ASKHA_NBD_ROK_FnNanK-like"/>
    <property type="match status" value="1"/>
</dbReference>
<name>A0A4R6UD10_9BACI</name>
<dbReference type="PANTHER" id="PTHR18964:SF165">
    <property type="entry name" value="BETA-GLUCOSIDE KINASE"/>
    <property type="match status" value="1"/>
</dbReference>
<accession>A0A4R6UD10</accession>
<evidence type="ECO:0000313" key="2">
    <source>
        <dbReference type="EMBL" id="TDQ43023.1"/>
    </source>
</evidence>
<comment type="similarity">
    <text evidence="1">Belongs to the ROK (NagC/XylR) family.</text>
</comment>
<dbReference type="PANTHER" id="PTHR18964">
    <property type="entry name" value="ROK (REPRESSOR, ORF, KINASE) FAMILY"/>
    <property type="match status" value="1"/>
</dbReference>
<proteinExistence type="inferred from homology"/>
<dbReference type="InterPro" id="IPR000600">
    <property type="entry name" value="ROK"/>
</dbReference>
<dbReference type="GO" id="GO:0016301">
    <property type="term" value="F:kinase activity"/>
    <property type="evidence" value="ECO:0007669"/>
    <property type="project" value="UniProtKB-KW"/>
</dbReference>
<dbReference type="Gene3D" id="3.30.420.40">
    <property type="match status" value="2"/>
</dbReference>
<dbReference type="Proteomes" id="UP000295632">
    <property type="component" value="Unassembled WGS sequence"/>
</dbReference>
<keyword evidence="2" id="KW-0418">Kinase</keyword>
<dbReference type="SUPFAM" id="SSF53067">
    <property type="entry name" value="Actin-like ATPase domain"/>
    <property type="match status" value="1"/>
</dbReference>
<dbReference type="InterPro" id="IPR043129">
    <property type="entry name" value="ATPase_NBD"/>
</dbReference>
<evidence type="ECO:0000256" key="1">
    <source>
        <dbReference type="ARBA" id="ARBA00006479"/>
    </source>
</evidence>
<organism evidence="2 3">
    <name type="scientific">Aureibacillus halotolerans</name>
    <dbReference type="NCBI Taxonomy" id="1508390"/>
    <lineage>
        <taxon>Bacteria</taxon>
        <taxon>Bacillati</taxon>
        <taxon>Bacillota</taxon>
        <taxon>Bacilli</taxon>
        <taxon>Bacillales</taxon>
        <taxon>Bacillaceae</taxon>
        <taxon>Aureibacillus</taxon>
    </lineage>
</organism>
<sequence>MGTTYAALDVGGTAIKYGIVNDRKQVLSSHTIDTEAHKGGAYVVQRICHLAKELSANTDVEGIAISTAGQVDVWCGSITDAGPTMPGYSDRAIITAVENATKLPVEVENDVNCVALAEHWAGSCQKTDHFVAFTLGTGIGGAIFINGALYRGHAFSAGEWGYMPINGKGFEETASINALLNQVRKALPEETIRNGEHVFQLYDQEHPLVVPLVEAFYHTIAIGIRTVDHILNPEKIVIGGGVTQRGTSFLYELTEALKNVHPTMAAKVVLATSGNQAGMLGAVYHFQAMQKAREAIRQ</sequence>